<feature type="transmembrane region" description="Helical" evidence="7">
    <location>
        <begin position="65"/>
        <end position="85"/>
    </location>
</feature>
<dbReference type="Pfam" id="PF07690">
    <property type="entry name" value="MFS_1"/>
    <property type="match status" value="1"/>
</dbReference>
<feature type="transmembrane region" description="Helical" evidence="7">
    <location>
        <begin position="248"/>
        <end position="269"/>
    </location>
</feature>
<proteinExistence type="predicted"/>
<evidence type="ECO:0000256" key="3">
    <source>
        <dbReference type="ARBA" id="ARBA00022475"/>
    </source>
</evidence>
<evidence type="ECO:0000256" key="2">
    <source>
        <dbReference type="ARBA" id="ARBA00022448"/>
    </source>
</evidence>
<keyword evidence="6 7" id="KW-0472">Membrane</keyword>
<evidence type="ECO:0000313" key="9">
    <source>
        <dbReference type="EMBL" id="ORA19174.1"/>
    </source>
</evidence>
<feature type="transmembrane region" description="Helical" evidence="7">
    <location>
        <begin position="97"/>
        <end position="116"/>
    </location>
</feature>
<evidence type="ECO:0000256" key="6">
    <source>
        <dbReference type="ARBA" id="ARBA00023136"/>
    </source>
</evidence>
<keyword evidence="2" id="KW-0813">Transport</keyword>
<feature type="domain" description="Major facilitator superfamily (MFS) profile" evidence="8">
    <location>
        <begin position="31"/>
        <end position="520"/>
    </location>
</feature>
<evidence type="ECO:0000256" key="1">
    <source>
        <dbReference type="ARBA" id="ARBA00004651"/>
    </source>
</evidence>
<dbReference type="PANTHER" id="PTHR42718:SF46">
    <property type="entry name" value="BLR6921 PROTEIN"/>
    <property type="match status" value="1"/>
</dbReference>
<gene>
    <name evidence="9" type="ORF">BST12_17855</name>
</gene>
<protein>
    <submittedName>
        <fullName evidence="9">MFS transporter</fullName>
    </submittedName>
</protein>
<dbReference type="SUPFAM" id="SSF103473">
    <property type="entry name" value="MFS general substrate transporter"/>
    <property type="match status" value="1"/>
</dbReference>
<dbReference type="InterPro" id="IPR004638">
    <property type="entry name" value="EmrB-like"/>
</dbReference>
<feature type="transmembrane region" description="Helical" evidence="7">
    <location>
        <begin position="28"/>
        <end position="53"/>
    </location>
</feature>
<dbReference type="Proteomes" id="UP000192284">
    <property type="component" value="Unassembled WGS sequence"/>
</dbReference>
<feature type="transmembrane region" description="Helical" evidence="7">
    <location>
        <begin position="352"/>
        <end position="372"/>
    </location>
</feature>
<comment type="subcellular location">
    <subcellularLocation>
        <location evidence="1">Cell membrane</location>
        <topology evidence="1">Multi-pass membrane protein</topology>
    </subcellularLocation>
</comment>
<feature type="transmembrane region" description="Helical" evidence="7">
    <location>
        <begin position="218"/>
        <end position="236"/>
    </location>
</feature>
<dbReference type="Gene3D" id="1.20.1720.10">
    <property type="entry name" value="Multidrug resistance protein D"/>
    <property type="match status" value="1"/>
</dbReference>
<keyword evidence="3" id="KW-1003">Cell membrane</keyword>
<comment type="caution">
    <text evidence="9">The sequence shown here is derived from an EMBL/GenBank/DDBJ whole genome shotgun (WGS) entry which is preliminary data.</text>
</comment>
<organism evidence="9 10">
    <name type="scientific">Mycobacterium angelicum</name>
    <dbReference type="NCBI Taxonomy" id="470074"/>
    <lineage>
        <taxon>Bacteria</taxon>
        <taxon>Bacillati</taxon>
        <taxon>Actinomycetota</taxon>
        <taxon>Actinomycetes</taxon>
        <taxon>Mycobacteriales</taxon>
        <taxon>Mycobacteriaceae</taxon>
        <taxon>Mycobacterium</taxon>
    </lineage>
</organism>
<reference evidence="9 10" key="1">
    <citation type="submission" date="2017-02" db="EMBL/GenBank/DDBJ databases">
        <title>The new phylogeny of genus Mycobacterium.</title>
        <authorList>
            <person name="Tortoli E."/>
            <person name="Trovato A."/>
            <person name="Cirillo D.M."/>
        </authorList>
    </citation>
    <scope>NUCLEOTIDE SEQUENCE [LARGE SCALE GENOMIC DNA]</scope>
    <source>
        <strain evidence="9 10">DSM 45057</strain>
    </source>
</reference>
<dbReference type="Gene3D" id="1.20.1250.20">
    <property type="entry name" value="MFS general substrate transporter like domains"/>
    <property type="match status" value="1"/>
</dbReference>
<dbReference type="AlphaFoldDB" id="A0A1W9ZMY1"/>
<dbReference type="RefSeq" id="WP_083114450.1">
    <property type="nucleotide sequence ID" value="NZ_JACKTS010000027.1"/>
</dbReference>
<name>A0A1W9ZMY1_MYCAN</name>
<keyword evidence="5 7" id="KW-1133">Transmembrane helix</keyword>
<feature type="transmembrane region" description="Helical" evidence="7">
    <location>
        <begin position="281"/>
        <end position="311"/>
    </location>
</feature>
<dbReference type="NCBIfam" id="TIGR00711">
    <property type="entry name" value="efflux_EmrB"/>
    <property type="match status" value="1"/>
</dbReference>
<evidence type="ECO:0000313" key="10">
    <source>
        <dbReference type="Proteomes" id="UP000192284"/>
    </source>
</evidence>
<feature type="transmembrane region" description="Helical" evidence="7">
    <location>
        <begin position="185"/>
        <end position="206"/>
    </location>
</feature>
<dbReference type="PROSITE" id="PS50850">
    <property type="entry name" value="MFS"/>
    <property type="match status" value="1"/>
</dbReference>
<dbReference type="OrthoDB" id="9812221at2"/>
<feature type="transmembrane region" description="Helical" evidence="7">
    <location>
        <begin position="378"/>
        <end position="404"/>
    </location>
</feature>
<dbReference type="GO" id="GO:0005886">
    <property type="term" value="C:plasma membrane"/>
    <property type="evidence" value="ECO:0007669"/>
    <property type="project" value="UniProtKB-SubCell"/>
</dbReference>
<dbReference type="PANTHER" id="PTHR42718">
    <property type="entry name" value="MAJOR FACILITATOR SUPERFAMILY MULTIDRUG TRANSPORTER MFSC"/>
    <property type="match status" value="1"/>
</dbReference>
<dbReference type="InterPro" id="IPR011701">
    <property type="entry name" value="MFS"/>
</dbReference>
<dbReference type="InterPro" id="IPR036259">
    <property type="entry name" value="MFS_trans_sf"/>
</dbReference>
<accession>A0A1W9ZMY1</accession>
<dbReference type="InterPro" id="IPR020846">
    <property type="entry name" value="MFS_dom"/>
</dbReference>
<evidence type="ECO:0000256" key="4">
    <source>
        <dbReference type="ARBA" id="ARBA00022692"/>
    </source>
</evidence>
<evidence type="ECO:0000256" key="7">
    <source>
        <dbReference type="SAM" id="Phobius"/>
    </source>
</evidence>
<keyword evidence="10" id="KW-1185">Reference proteome</keyword>
<dbReference type="EMBL" id="MVHE01000031">
    <property type="protein sequence ID" value="ORA19174.1"/>
    <property type="molecule type" value="Genomic_DNA"/>
</dbReference>
<feature type="transmembrane region" description="Helical" evidence="7">
    <location>
        <begin position="323"/>
        <end position="345"/>
    </location>
</feature>
<feature type="transmembrane region" description="Helical" evidence="7">
    <location>
        <begin position="122"/>
        <end position="143"/>
    </location>
</feature>
<feature type="transmembrane region" description="Helical" evidence="7">
    <location>
        <begin position="493"/>
        <end position="515"/>
    </location>
</feature>
<evidence type="ECO:0000256" key="5">
    <source>
        <dbReference type="ARBA" id="ARBA00022989"/>
    </source>
</evidence>
<feature type="transmembrane region" description="Helical" evidence="7">
    <location>
        <begin position="155"/>
        <end position="179"/>
    </location>
</feature>
<sequence length="537" mass="56026">MSVLRRVDGPQPPYSSAPGYPDALDARLLWIAGVCVLASLTVTLDSTVVFVAQRTFINVFQSNEAVVAWTMTGYVLALATVTPLAGWAADRFGAKRLFISSVLAFTLGSLLCTMASNIAALIVFRVLQGFGGGLVMPIVMTILAREAGPKRLGRLMAVAGTPMLLGPIGGPILGGWLIYAFGWKWIFLINLPIGLITIALAAAVFPKDEPAPSESFDLIGVLLLSPGLATLLYGLSSLPAHGTPADPHVWVPVTLGLLLITGFVFHALYRTDHPLIDVRLFANRVVTLANVVMFLFAIAIAGAGLLCPSYFQQLLHHTPLQAGLAVIPIGVGGMLTLPLAGVLLDRHGPGKVVMAGIALVCLGTGLFAFGVANHAAYLPVLFTGLAIVGLGMGCTQMLVAGVAVQTLAPHQIARGSTLVNVNQHVAGSVAYALMSVILTNQFIRSENITAAQKLATLRDNAAKSGAPVDPAAVPHRALSPDFAGSVLHDLTHAYTVVFVVVFVLTALSFIPAVFLPKRAAESLGAPSTVDVPAGADA</sequence>
<keyword evidence="4 7" id="KW-0812">Transmembrane</keyword>
<dbReference type="GO" id="GO:0022857">
    <property type="term" value="F:transmembrane transporter activity"/>
    <property type="evidence" value="ECO:0007669"/>
    <property type="project" value="InterPro"/>
</dbReference>
<evidence type="ECO:0000259" key="8">
    <source>
        <dbReference type="PROSITE" id="PS50850"/>
    </source>
</evidence>